<dbReference type="InterPro" id="IPR000073">
    <property type="entry name" value="AB_hydrolase_1"/>
</dbReference>
<dbReference type="PANTHER" id="PTHR43798">
    <property type="entry name" value="MONOACYLGLYCEROL LIPASE"/>
    <property type="match status" value="1"/>
</dbReference>
<reference evidence="2 3" key="1">
    <citation type="submission" date="2019-10" db="EMBL/GenBank/DDBJ databases">
        <title>Epibacterium sp. nov., isolated from seawater.</title>
        <authorList>
            <person name="Zhang X."/>
            <person name="Li N."/>
        </authorList>
    </citation>
    <scope>NUCLEOTIDE SEQUENCE [LARGE SCALE GENOMIC DNA]</scope>
    <source>
        <strain evidence="2 3">SM1969</strain>
    </source>
</reference>
<proteinExistence type="predicted"/>
<dbReference type="Gene3D" id="3.40.50.1820">
    <property type="entry name" value="alpha/beta hydrolase"/>
    <property type="match status" value="1"/>
</dbReference>
<name>A0A844AMX8_9RHOB</name>
<protein>
    <submittedName>
        <fullName evidence="2">Alpha/beta fold hydrolase</fullName>
    </submittedName>
</protein>
<dbReference type="SUPFAM" id="SSF53474">
    <property type="entry name" value="alpha/beta-Hydrolases"/>
    <property type="match status" value="1"/>
</dbReference>
<evidence type="ECO:0000313" key="3">
    <source>
        <dbReference type="Proteomes" id="UP000436694"/>
    </source>
</evidence>
<dbReference type="Pfam" id="PF00561">
    <property type="entry name" value="Abhydrolase_1"/>
    <property type="match status" value="1"/>
</dbReference>
<dbReference type="InterPro" id="IPR050266">
    <property type="entry name" value="AB_hydrolase_sf"/>
</dbReference>
<gene>
    <name evidence="2" type="ORF">GG681_13695</name>
</gene>
<dbReference type="Proteomes" id="UP000436694">
    <property type="component" value="Unassembled WGS sequence"/>
</dbReference>
<dbReference type="PANTHER" id="PTHR43798:SF33">
    <property type="entry name" value="HYDROLASE, PUTATIVE (AFU_ORTHOLOGUE AFUA_2G14860)-RELATED"/>
    <property type="match status" value="1"/>
</dbReference>
<organism evidence="2 3">
    <name type="scientific">Tritonibacter aquimaris</name>
    <dbReference type="NCBI Taxonomy" id="2663379"/>
    <lineage>
        <taxon>Bacteria</taxon>
        <taxon>Pseudomonadati</taxon>
        <taxon>Pseudomonadota</taxon>
        <taxon>Alphaproteobacteria</taxon>
        <taxon>Rhodobacterales</taxon>
        <taxon>Paracoccaceae</taxon>
        <taxon>Tritonibacter</taxon>
    </lineage>
</organism>
<evidence type="ECO:0000313" key="2">
    <source>
        <dbReference type="EMBL" id="MQY43695.1"/>
    </source>
</evidence>
<dbReference type="GO" id="GO:0016020">
    <property type="term" value="C:membrane"/>
    <property type="evidence" value="ECO:0007669"/>
    <property type="project" value="TreeGrafter"/>
</dbReference>
<sequence length="264" mass="28377">MRFPAPHTISHGTTPARIAVLHGGPGGAGEVAPLAKALAARGYGVLEPYQQQSSITGQIGELHSLIIQNGGAPLCLVGWSWGAWLAMLCAATHPDAVSNLVLVGAGPLDAKAAKTIAPTRRARLSADLQRELDEVQSQLHQPAALARFLDIYDIADSYARDESPSAVVHYDNEIHQKVWTEARALRESGALLECTARITCPVLALHGADDPHPAQALKRDLCNAISQVDFRLLPRCGHKPWQERHAKDAFFAALEQVLPKVTAL</sequence>
<evidence type="ECO:0000259" key="1">
    <source>
        <dbReference type="Pfam" id="PF00561"/>
    </source>
</evidence>
<dbReference type="RefSeq" id="WP_153548589.1">
    <property type="nucleotide sequence ID" value="NZ_WIXK01000007.1"/>
</dbReference>
<dbReference type="AlphaFoldDB" id="A0A844AMX8"/>
<keyword evidence="2" id="KW-0378">Hydrolase</keyword>
<dbReference type="GO" id="GO:0016787">
    <property type="term" value="F:hydrolase activity"/>
    <property type="evidence" value="ECO:0007669"/>
    <property type="project" value="UniProtKB-KW"/>
</dbReference>
<dbReference type="InterPro" id="IPR029058">
    <property type="entry name" value="AB_hydrolase_fold"/>
</dbReference>
<dbReference type="EMBL" id="WIXK01000007">
    <property type="protein sequence ID" value="MQY43695.1"/>
    <property type="molecule type" value="Genomic_DNA"/>
</dbReference>
<feature type="domain" description="AB hydrolase-1" evidence="1">
    <location>
        <begin position="70"/>
        <end position="239"/>
    </location>
</feature>
<accession>A0A844AMX8</accession>
<keyword evidence="3" id="KW-1185">Reference proteome</keyword>
<comment type="caution">
    <text evidence="2">The sequence shown here is derived from an EMBL/GenBank/DDBJ whole genome shotgun (WGS) entry which is preliminary data.</text>
</comment>